<dbReference type="PROSITE" id="PS50234">
    <property type="entry name" value="VWFA"/>
    <property type="match status" value="1"/>
</dbReference>
<organism evidence="3 4">
    <name type="scientific">Sanguibacter gelidistatuariae</name>
    <dbReference type="NCBI Taxonomy" id="1814289"/>
    <lineage>
        <taxon>Bacteria</taxon>
        <taxon>Bacillati</taxon>
        <taxon>Actinomycetota</taxon>
        <taxon>Actinomycetes</taxon>
        <taxon>Micrococcales</taxon>
        <taxon>Sanguibacteraceae</taxon>
        <taxon>Sanguibacter</taxon>
    </lineage>
</organism>
<proteinExistence type="predicted"/>
<evidence type="ECO:0000313" key="4">
    <source>
        <dbReference type="Proteomes" id="UP000199039"/>
    </source>
</evidence>
<keyword evidence="1" id="KW-1133">Transmembrane helix</keyword>
<keyword evidence="4" id="KW-1185">Reference proteome</keyword>
<keyword evidence="1" id="KW-0472">Membrane</keyword>
<evidence type="ECO:0000313" key="3">
    <source>
        <dbReference type="EMBL" id="SDB91216.1"/>
    </source>
</evidence>
<feature type="transmembrane region" description="Helical" evidence="1">
    <location>
        <begin position="93"/>
        <end position="113"/>
    </location>
</feature>
<reference evidence="3 4" key="1">
    <citation type="submission" date="2016-09" db="EMBL/GenBank/DDBJ databases">
        <authorList>
            <person name="Capua I."/>
            <person name="De Benedictis P."/>
            <person name="Joannis T."/>
            <person name="Lombin L.H."/>
            <person name="Cattoli G."/>
        </authorList>
    </citation>
    <scope>NUCLEOTIDE SEQUENCE [LARGE SCALE GENOMIC DNA]</scope>
    <source>
        <strain evidence="3 4">ISLP-3</strain>
    </source>
</reference>
<sequence length="370" mass="39905">MTATGAVLFAAGPAGPAGPAGRILAAEQVTSSIAWPWAIAVVLVVVAAAGGLAWYFARNPTIKPTEEAVWVANSDYVEQIPEFRSWVRRYRGLQWAGIAAIALGALASAFIAARPVDIAVSNSKLATRDIVLCLDVSGSMIEYDMEMVDVFAELVDSFEGERIALSIFNSTSRTVFPLTDDYALVRDELEAAKEALDPEVLYSEDNDLIDKYLLFSAGTMGTMEGSSLIGDGLANCAMQFDESETERSRSIVLATDNEIMGTPIYTLQEAVDFTQERGIAINGLYGAGDFGPDAQYAGEYKDAIEGAGGRYYYSDDPTAVDEMVKEVQAQQAVDLDATPEVTSTDKAGPWFAWVLVAVVGLVLVQWRLRE</sequence>
<protein>
    <submittedName>
        <fullName evidence="3">Ca-activated chloride channel family protein</fullName>
    </submittedName>
</protein>
<dbReference type="SMART" id="SM00327">
    <property type="entry name" value="VWA"/>
    <property type="match status" value="1"/>
</dbReference>
<dbReference type="InterPro" id="IPR002035">
    <property type="entry name" value="VWF_A"/>
</dbReference>
<dbReference type="InterPro" id="IPR036465">
    <property type="entry name" value="vWFA_dom_sf"/>
</dbReference>
<accession>A0A1G6HCQ3</accession>
<dbReference type="AlphaFoldDB" id="A0A1G6HCQ3"/>
<dbReference type="Proteomes" id="UP000199039">
    <property type="component" value="Unassembled WGS sequence"/>
</dbReference>
<name>A0A1G6HCQ3_9MICO</name>
<dbReference type="Pfam" id="PF13519">
    <property type="entry name" value="VWA_2"/>
    <property type="match status" value="1"/>
</dbReference>
<evidence type="ECO:0000256" key="1">
    <source>
        <dbReference type="SAM" id="Phobius"/>
    </source>
</evidence>
<dbReference type="SUPFAM" id="SSF53300">
    <property type="entry name" value="vWA-like"/>
    <property type="match status" value="1"/>
</dbReference>
<dbReference type="EMBL" id="FMYH01000001">
    <property type="protein sequence ID" value="SDB91216.1"/>
    <property type="molecule type" value="Genomic_DNA"/>
</dbReference>
<dbReference type="STRING" id="1814289.SAMN05216410_0870"/>
<feature type="domain" description="VWFA" evidence="2">
    <location>
        <begin position="129"/>
        <end position="327"/>
    </location>
</feature>
<dbReference type="Gene3D" id="3.40.50.410">
    <property type="entry name" value="von Willebrand factor, type A domain"/>
    <property type="match status" value="1"/>
</dbReference>
<keyword evidence="1" id="KW-0812">Transmembrane</keyword>
<feature type="transmembrane region" description="Helical" evidence="1">
    <location>
        <begin position="35"/>
        <end position="57"/>
    </location>
</feature>
<gene>
    <name evidence="3" type="ORF">SAMN05216410_0870</name>
</gene>
<evidence type="ECO:0000259" key="2">
    <source>
        <dbReference type="PROSITE" id="PS50234"/>
    </source>
</evidence>